<keyword evidence="2" id="KW-1185">Reference proteome</keyword>
<dbReference type="STRING" id="1524460.IX84_23675"/>
<evidence type="ECO:0000313" key="1">
    <source>
        <dbReference type="EMBL" id="KGE86134.1"/>
    </source>
</evidence>
<dbReference type="Proteomes" id="UP000029736">
    <property type="component" value="Unassembled WGS sequence"/>
</dbReference>
<gene>
    <name evidence="1" type="ORF">IX84_23675</name>
</gene>
<name>A0A098S176_9BACT</name>
<sequence length="61" mass="7253">MAEKGWEKARLQLKIKQQLNAMGNSRVMSFRIRYLSHTPIQIAYLNKTYVKKPFLKKIPFV</sequence>
<reference evidence="1 2" key="1">
    <citation type="journal article" date="2014" name="Int. J. Syst. Evol. Microbiol.">
        <title>Phaeodactylibacter xiamenensis gen. nov., sp. nov., a member of the family Saprospiraceae isolated from the marine alga Phaeodactylum tricornutum.</title>
        <authorList>
            <person name="Chen Z.Jr."/>
            <person name="Lei X."/>
            <person name="Lai Q."/>
            <person name="Li Y."/>
            <person name="Zhang B."/>
            <person name="Zhang J."/>
            <person name="Zhang H."/>
            <person name="Yang L."/>
            <person name="Zheng W."/>
            <person name="Tian Y."/>
            <person name="Yu Z."/>
            <person name="Xu H.Jr."/>
            <person name="Zheng T."/>
        </authorList>
    </citation>
    <scope>NUCLEOTIDE SEQUENCE [LARGE SCALE GENOMIC DNA]</scope>
    <source>
        <strain evidence="1 2">KD52</strain>
    </source>
</reference>
<comment type="caution">
    <text evidence="1">The sequence shown here is derived from an EMBL/GenBank/DDBJ whole genome shotgun (WGS) entry which is preliminary data.</text>
</comment>
<accession>A0A098S176</accession>
<evidence type="ECO:0000313" key="2">
    <source>
        <dbReference type="Proteomes" id="UP000029736"/>
    </source>
</evidence>
<dbReference type="AlphaFoldDB" id="A0A098S176"/>
<proteinExistence type="predicted"/>
<organism evidence="1 2">
    <name type="scientific">Phaeodactylibacter xiamenensis</name>
    <dbReference type="NCBI Taxonomy" id="1524460"/>
    <lineage>
        <taxon>Bacteria</taxon>
        <taxon>Pseudomonadati</taxon>
        <taxon>Bacteroidota</taxon>
        <taxon>Saprospiria</taxon>
        <taxon>Saprospirales</taxon>
        <taxon>Haliscomenobacteraceae</taxon>
        <taxon>Phaeodactylibacter</taxon>
    </lineage>
</organism>
<protein>
    <submittedName>
        <fullName evidence="1">Uncharacterized protein</fullName>
    </submittedName>
</protein>
<dbReference type="EMBL" id="JPOS01000082">
    <property type="protein sequence ID" value="KGE86134.1"/>
    <property type="molecule type" value="Genomic_DNA"/>
</dbReference>